<comment type="caution">
    <text evidence="3">The sequence shown here is derived from an EMBL/GenBank/DDBJ whole genome shotgun (WGS) entry which is preliminary data.</text>
</comment>
<proteinExistence type="predicted"/>
<keyword evidence="2" id="KW-0732">Signal</keyword>
<keyword evidence="4" id="KW-1185">Reference proteome</keyword>
<feature type="signal peptide" evidence="2">
    <location>
        <begin position="1"/>
        <end position="17"/>
    </location>
</feature>
<name>A0ABN3UV47_9ACTN</name>
<accession>A0ABN3UV47</accession>
<protein>
    <submittedName>
        <fullName evidence="3">Uncharacterized protein</fullName>
    </submittedName>
</protein>
<gene>
    <name evidence="3" type="ORF">GCM10010439_74260</name>
</gene>
<evidence type="ECO:0000313" key="3">
    <source>
        <dbReference type="EMBL" id="GAA2738911.1"/>
    </source>
</evidence>
<evidence type="ECO:0000313" key="4">
    <source>
        <dbReference type="Proteomes" id="UP001501842"/>
    </source>
</evidence>
<dbReference type="EMBL" id="BAAATZ010000057">
    <property type="protein sequence ID" value="GAA2738911.1"/>
    <property type="molecule type" value="Genomic_DNA"/>
</dbReference>
<sequence>MLALTGMLTLSAAPAEAAAKPEHKSTSQVREPVELSKAERNEIIAKLKKQGAPENVIAAVNSGPSIGWDDRGPYLHGWAPYCDIHLFVPFEWIFLIPGVSVGGSGCWTY</sequence>
<evidence type="ECO:0000256" key="2">
    <source>
        <dbReference type="SAM" id="SignalP"/>
    </source>
</evidence>
<feature type="chain" id="PRO_5047165443" evidence="2">
    <location>
        <begin position="18"/>
        <end position="109"/>
    </location>
</feature>
<dbReference type="Proteomes" id="UP001501842">
    <property type="component" value="Unassembled WGS sequence"/>
</dbReference>
<feature type="region of interest" description="Disordered" evidence="1">
    <location>
        <begin position="13"/>
        <end position="32"/>
    </location>
</feature>
<feature type="compositionally biased region" description="Basic and acidic residues" evidence="1">
    <location>
        <begin position="19"/>
        <end position="32"/>
    </location>
</feature>
<evidence type="ECO:0000256" key="1">
    <source>
        <dbReference type="SAM" id="MobiDB-lite"/>
    </source>
</evidence>
<reference evidence="3 4" key="1">
    <citation type="journal article" date="2019" name="Int. J. Syst. Evol. Microbiol.">
        <title>The Global Catalogue of Microorganisms (GCM) 10K type strain sequencing project: providing services to taxonomists for standard genome sequencing and annotation.</title>
        <authorList>
            <consortium name="The Broad Institute Genomics Platform"/>
            <consortium name="The Broad Institute Genome Sequencing Center for Infectious Disease"/>
            <person name="Wu L."/>
            <person name="Ma J."/>
        </authorList>
    </citation>
    <scope>NUCLEOTIDE SEQUENCE [LARGE SCALE GENOMIC DNA]</scope>
    <source>
        <strain evidence="3 4">JCM 8201</strain>
    </source>
</reference>
<organism evidence="3 4">
    <name type="scientific">Actinocorallia aurantiaca</name>
    <dbReference type="NCBI Taxonomy" id="46204"/>
    <lineage>
        <taxon>Bacteria</taxon>
        <taxon>Bacillati</taxon>
        <taxon>Actinomycetota</taxon>
        <taxon>Actinomycetes</taxon>
        <taxon>Streptosporangiales</taxon>
        <taxon>Thermomonosporaceae</taxon>
        <taxon>Actinocorallia</taxon>
    </lineage>
</organism>